<gene>
    <name evidence="2" type="primary">Acey_s0333.g2816</name>
    <name evidence="2" type="ORF">Y032_0333g2816</name>
</gene>
<sequence>MLLVMTFIDYRKAFDSVEHHTVWESFLEQGVEQKYVDILKDCYSNCMTKFSPFTPFNRPIVLPIKKGVRQGDPISLNLFSAVLESVIRKCDWDDCGIIVNGRMLNHQRFADDIVLLTPTPHKAERMLRQLDEVGEKVGLQLNEKTKVMRNRFADPSAVRLGQMTLEDTDEYVYLERLINLTNDLKPEIVRRKRAAWAAYNIIKPAVSEIKNQKVRAELFNSTVIQALCYGSETWTLTKAMEAQLKTTQASIERHMVGYTLRRQHCEGLHNSDIRSLSIVTDALKYANHSKHRWAGHVMRRNDGRWSKAVIEWYPRQKKRLPGRPPTRWSDSRSIRYDIVDDRMRCLVHWSTRAQTRNDWKGCYDPQRGNRRV</sequence>
<evidence type="ECO:0000313" key="3">
    <source>
        <dbReference type="Proteomes" id="UP000024635"/>
    </source>
</evidence>
<keyword evidence="3" id="KW-1185">Reference proteome</keyword>
<dbReference type="InterPro" id="IPR000477">
    <property type="entry name" value="RT_dom"/>
</dbReference>
<dbReference type="EMBL" id="JARK01001669">
    <property type="protein sequence ID" value="EYB83572.1"/>
    <property type="molecule type" value="Genomic_DNA"/>
</dbReference>
<feature type="domain" description="Reverse transcriptase" evidence="1">
    <location>
        <begin position="1"/>
        <end position="201"/>
    </location>
</feature>
<organism evidence="2 3">
    <name type="scientific">Ancylostoma ceylanicum</name>
    <dbReference type="NCBI Taxonomy" id="53326"/>
    <lineage>
        <taxon>Eukaryota</taxon>
        <taxon>Metazoa</taxon>
        <taxon>Ecdysozoa</taxon>
        <taxon>Nematoda</taxon>
        <taxon>Chromadorea</taxon>
        <taxon>Rhabditida</taxon>
        <taxon>Rhabditina</taxon>
        <taxon>Rhabditomorpha</taxon>
        <taxon>Strongyloidea</taxon>
        <taxon>Ancylostomatidae</taxon>
        <taxon>Ancylostomatinae</taxon>
        <taxon>Ancylostoma</taxon>
    </lineage>
</organism>
<dbReference type="InterPro" id="IPR043502">
    <property type="entry name" value="DNA/RNA_pol_sf"/>
</dbReference>
<dbReference type="PANTHER" id="PTHR47027">
    <property type="entry name" value="REVERSE TRANSCRIPTASE DOMAIN-CONTAINING PROTEIN"/>
    <property type="match status" value="1"/>
</dbReference>
<dbReference type="PANTHER" id="PTHR47027:SF20">
    <property type="entry name" value="REVERSE TRANSCRIPTASE-LIKE PROTEIN WITH RNA-DIRECTED DNA POLYMERASE DOMAIN"/>
    <property type="match status" value="1"/>
</dbReference>
<dbReference type="PROSITE" id="PS50878">
    <property type="entry name" value="RT_POL"/>
    <property type="match status" value="1"/>
</dbReference>
<evidence type="ECO:0000313" key="2">
    <source>
        <dbReference type="EMBL" id="EYB83572.1"/>
    </source>
</evidence>
<dbReference type="Pfam" id="PF00078">
    <property type="entry name" value="RVT_1"/>
    <property type="match status" value="1"/>
</dbReference>
<accession>A0A016RZU1</accession>
<dbReference type="Proteomes" id="UP000024635">
    <property type="component" value="Unassembled WGS sequence"/>
</dbReference>
<protein>
    <recommendedName>
        <fullName evidence="1">Reverse transcriptase domain-containing protein</fullName>
    </recommendedName>
</protein>
<dbReference type="STRING" id="53326.A0A016RZU1"/>
<proteinExistence type="predicted"/>
<dbReference type="AlphaFoldDB" id="A0A016RZU1"/>
<dbReference type="SUPFAM" id="SSF56672">
    <property type="entry name" value="DNA/RNA polymerases"/>
    <property type="match status" value="1"/>
</dbReference>
<evidence type="ECO:0000259" key="1">
    <source>
        <dbReference type="PROSITE" id="PS50878"/>
    </source>
</evidence>
<comment type="caution">
    <text evidence="2">The sequence shown here is derived from an EMBL/GenBank/DDBJ whole genome shotgun (WGS) entry which is preliminary data.</text>
</comment>
<dbReference type="OrthoDB" id="5860136at2759"/>
<reference evidence="3" key="1">
    <citation type="journal article" date="2015" name="Nat. Genet.">
        <title>The genome and transcriptome of the zoonotic hookworm Ancylostoma ceylanicum identify infection-specific gene families.</title>
        <authorList>
            <person name="Schwarz E.M."/>
            <person name="Hu Y."/>
            <person name="Antoshechkin I."/>
            <person name="Miller M.M."/>
            <person name="Sternberg P.W."/>
            <person name="Aroian R.V."/>
        </authorList>
    </citation>
    <scope>NUCLEOTIDE SEQUENCE</scope>
    <source>
        <strain evidence="3">HY135</strain>
    </source>
</reference>
<name>A0A016RZU1_9BILA</name>